<evidence type="ECO:0000256" key="1">
    <source>
        <dbReference type="ARBA" id="ARBA00004141"/>
    </source>
</evidence>
<evidence type="ECO:0000259" key="6">
    <source>
        <dbReference type="Pfam" id="PF06271"/>
    </source>
</evidence>
<dbReference type="RefSeq" id="WP_025867536.1">
    <property type="nucleotide sequence ID" value="NZ_CABJFV010000002.1"/>
</dbReference>
<evidence type="ECO:0000256" key="3">
    <source>
        <dbReference type="ARBA" id="ARBA00022989"/>
    </source>
</evidence>
<feature type="transmembrane region" description="Helical" evidence="5">
    <location>
        <begin position="109"/>
        <end position="132"/>
    </location>
</feature>
<dbReference type="GeneID" id="69500701"/>
<dbReference type="Pfam" id="PF06271">
    <property type="entry name" value="RDD"/>
    <property type="match status" value="1"/>
</dbReference>
<dbReference type="Proteomes" id="UP000284379">
    <property type="component" value="Unassembled WGS sequence"/>
</dbReference>
<name>A0A413VV83_9BACE</name>
<evidence type="ECO:0000256" key="4">
    <source>
        <dbReference type="ARBA" id="ARBA00023136"/>
    </source>
</evidence>
<dbReference type="EMBL" id="QSGO01000002">
    <property type="protein sequence ID" value="RHB37546.1"/>
    <property type="molecule type" value="Genomic_DNA"/>
</dbReference>
<keyword evidence="2 5" id="KW-0812">Transmembrane</keyword>
<comment type="subcellular location">
    <subcellularLocation>
        <location evidence="1">Membrane</location>
        <topology evidence="1">Multi-pass membrane protein</topology>
    </subcellularLocation>
</comment>
<dbReference type="PANTHER" id="PTHR38480:SF1">
    <property type="entry name" value="SLR0254 PROTEIN"/>
    <property type="match status" value="1"/>
</dbReference>
<feature type="transmembrane region" description="Helical" evidence="5">
    <location>
        <begin position="56"/>
        <end position="76"/>
    </location>
</feature>
<dbReference type="PANTHER" id="PTHR38480">
    <property type="entry name" value="SLR0254 PROTEIN"/>
    <property type="match status" value="1"/>
</dbReference>
<accession>A0A413VV83</accession>
<feature type="domain" description="RDD" evidence="6">
    <location>
        <begin position="19"/>
        <end position="145"/>
    </location>
</feature>
<evidence type="ECO:0000256" key="2">
    <source>
        <dbReference type="ARBA" id="ARBA00022692"/>
    </source>
</evidence>
<organism evidence="7 8">
    <name type="scientific">Bacteroides nordii</name>
    <dbReference type="NCBI Taxonomy" id="291645"/>
    <lineage>
        <taxon>Bacteria</taxon>
        <taxon>Pseudomonadati</taxon>
        <taxon>Bacteroidota</taxon>
        <taxon>Bacteroidia</taxon>
        <taxon>Bacteroidales</taxon>
        <taxon>Bacteroidaceae</taxon>
        <taxon>Bacteroides</taxon>
    </lineage>
</organism>
<comment type="caution">
    <text evidence="7">The sequence shown here is derived from an EMBL/GenBank/DDBJ whole genome shotgun (WGS) entry which is preliminary data.</text>
</comment>
<feature type="transmembrane region" description="Helical" evidence="5">
    <location>
        <begin position="25"/>
        <end position="49"/>
    </location>
</feature>
<keyword evidence="3 5" id="KW-1133">Transmembrane helix</keyword>
<dbReference type="InterPro" id="IPR010432">
    <property type="entry name" value="RDD"/>
</dbReference>
<proteinExistence type="predicted"/>
<keyword evidence="4 5" id="KW-0472">Membrane</keyword>
<evidence type="ECO:0000256" key="5">
    <source>
        <dbReference type="SAM" id="Phobius"/>
    </source>
</evidence>
<dbReference type="AlphaFoldDB" id="A0A413VV83"/>
<reference evidence="7 8" key="1">
    <citation type="submission" date="2018-08" db="EMBL/GenBank/DDBJ databases">
        <title>A genome reference for cultivated species of the human gut microbiota.</title>
        <authorList>
            <person name="Zou Y."/>
            <person name="Xue W."/>
            <person name="Luo G."/>
        </authorList>
    </citation>
    <scope>NUCLEOTIDE SEQUENCE [LARGE SCALE GENOMIC DNA]</scope>
    <source>
        <strain evidence="7 8">AM40-30BH</strain>
    </source>
</reference>
<protein>
    <submittedName>
        <fullName evidence="7">RDD family protein</fullName>
    </submittedName>
</protein>
<dbReference type="GO" id="GO:0016020">
    <property type="term" value="C:membrane"/>
    <property type="evidence" value="ECO:0007669"/>
    <property type="project" value="UniProtKB-SubCell"/>
</dbReference>
<gene>
    <name evidence="7" type="ORF">DW888_02925</name>
</gene>
<sequence length="243" mass="27535">MAESTIITGQFVRISQTPASLGERMLALLIDYTFLFIYAVGLSLTLAYLNVHAFSGFSVFFFFLIIYAPILTYSLLCEIFNRGQSLGKRLLNIRVVKADGSTPSLSSYLLRWLLFPIDLPITGGLGVIFILLTKNHQRLGDLAAGTMVIKEKNYRKIQVSLDEYDYLTKGYHPVYVSAADLSLEQVNVITKTLASGKKDRPRRVRLLAEKVRSLLSIKQTEGNDEKFLQTLLRDYQYYALEEI</sequence>
<evidence type="ECO:0000313" key="8">
    <source>
        <dbReference type="Proteomes" id="UP000284379"/>
    </source>
</evidence>
<evidence type="ECO:0000313" key="7">
    <source>
        <dbReference type="EMBL" id="RHB37546.1"/>
    </source>
</evidence>